<sequence length="303" mass="35948">MIYKKRTKSKELRILEILNQRMDLDTNAKKHYLNLKKGYEGELIFDGLTEKLQCECLILNDLLFEMNNTLFQIDSLIILQKKIYFFEVKHNEGDHKYESGNFYKLPNYLISNPLDQLSRSDTLLRQLLSKLKYNLPIEPNVVFINQKFTLYQAPLDQPIIYPTQVRNYLSNLNATPSRLTNRHRELAEKLVSLHIVESPYDKLPEYEYGDLRKGIVCLKCESFLEDIEGKIKYTTCKNCGSIELTDNAILRTINDFKLLFPNEKLTTKTIFEWCKVVKSERKIRNILLKYYKKSGEHRWSYYE</sequence>
<feature type="domain" description="NERD" evidence="1">
    <location>
        <begin position="37"/>
        <end position="150"/>
    </location>
</feature>
<evidence type="ECO:0000313" key="2">
    <source>
        <dbReference type="EMBL" id="GGA73979.1"/>
    </source>
</evidence>
<dbReference type="Pfam" id="PF08378">
    <property type="entry name" value="NERD"/>
    <property type="match status" value="1"/>
</dbReference>
<evidence type="ECO:0000313" key="3">
    <source>
        <dbReference type="Proteomes" id="UP000613512"/>
    </source>
</evidence>
<dbReference type="PROSITE" id="PS50965">
    <property type="entry name" value="NERD"/>
    <property type="match status" value="1"/>
</dbReference>
<dbReference type="AlphaFoldDB" id="A0A916W7I1"/>
<comment type="caution">
    <text evidence="2">The sequence shown here is derived from an EMBL/GenBank/DDBJ whole genome shotgun (WGS) entry which is preliminary data.</text>
</comment>
<reference evidence="2" key="2">
    <citation type="submission" date="2020-09" db="EMBL/GenBank/DDBJ databases">
        <authorList>
            <person name="Sun Q."/>
            <person name="Zhou Y."/>
        </authorList>
    </citation>
    <scope>NUCLEOTIDE SEQUENCE</scope>
    <source>
        <strain evidence="2">CGMCC 1.12408</strain>
    </source>
</reference>
<dbReference type="InterPro" id="IPR011528">
    <property type="entry name" value="NERD"/>
</dbReference>
<protein>
    <recommendedName>
        <fullName evidence="1">NERD domain-containing protein</fullName>
    </recommendedName>
</protein>
<gene>
    <name evidence="2" type="ORF">GCM10008025_17140</name>
</gene>
<evidence type="ECO:0000259" key="1">
    <source>
        <dbReference type="PROSITE" id="PS50965"/>
    </source>
</evidence>
<dbReference type="RefSeq" id="WP_188384274.1">
    <property type="nucleotide sequence ID" value="NZ_BMEY01000007.1"/>
</dbReference>
<proteinExistence type="predicted"/>
<organism evidence="2 3">
    <name type="scientific">Ornithinibacillus halotolerans</name>
    <dbReference type="NCBI Taxonomy" id="1274357"/>
    <lineage>
        <taxon>Bacteria</taxon>
        <taxon>Bacillati</taxon>
        <taxon>Bacillota</taxon>
        <taxon>Bacilli</taxon>
        <taxon>Bacillales</taxon>
        <taxon>Bacillaceae</taxon>
        <taxon>Ornithinibacillus</taxon>
    </lineage>
</organism>
<dbReference type="EMBL" id="BMEY01000007">
    <property type="protein sequence ID" value="GGA73979.1"/>
    <property type="molecule type" value="Genomic_DNA"/>
</dbReference>
<keyword evidence="3" id="KW-1185">Reference proteome</keyword>
<dbReference type="Proteomes" id="UP000613512">
    <property type="component" value="Unassembled WGS sequence"/>
</dbReference>
<accession>A0A916W7I1</accession>
<reference evidence="2" key="1">
    <citation type="journal article" date="2014" name="Int. J. Syst. Evol. Microbiol.">
        <title>Complete genome sequence of Corynebacterium casei LMG S-19264T (=DSM 44701T), isolated from a smear-ripened cheese.</title>
        <authorList>
            <consortium name="US DOE Joint Genome Institute (JGI-PGF)"/>
            <person name="Walter F."/>
            <person name="Albersmeier A."/>
            <person name="Kalinowski J."/>
            <person name="Ruckert C."/>
        </authorList>
    </citation>
    <scope>NUCLEOTIDE SEQUENCE</scope>
    <source>
        <strain evidence="2">CGMCC 1.12408</strain>
    </source>
</reference>
<name>A0A916W7I1_9BACI</name>